<dbReference type="SUPFAM" id="SSF53955">
    <property type="entry name" value="Lysozyme-like"/>
    <property type="match status" value="1"/>
</dbReference>
<dbReference type="GO" id="GO:0016798">
    <property type="term" value="F:hydrolase activity, acting on glycosyl bonds"/>
    <property type="evidence" value="ECO:0007669"/>
    <property type="project" value="UniProtKB-KW"/>
</dbReference>
<evidence type="ECO:0000256" key="8">
    <source>
        <dbReference type="ARBA" id="ARBA00023295"/>
    </source>
</evidence>
<evidence type="ECO:0000313" key="13">
    <source>
        <dbReference type="EMBL" id="BAN35517.1"/>
    </source>
</evidence>
<keyword evidence="7" id="KW-0378">Hydrolase</keyword>
<dbReference type="GO" id="GO:0042597">
    <property type="term" value="C:periplasmic space"/>
    <property type="evidence" value="ECO:0007669"/>
    <property type="project" value="UniProtKB-SubCell"/>
</dbReference>
<dbReference type="PANTHER" id="PTHR33308:SF9">
    <property type="entry name" value="PEPTIDOGLYCAN HYDROLASE FLGJ"/>
    <property type="match status" value="1"/>
</dbReference>
<accession>S6B4I2</accession>
<sequence>MIGTQDISSRFALDVQSVDKLRLQVKQDPDAALKAVAQQFEGIFVNMMLKSMREATPKDGMLDSEQGNLYTQLFDQQLAQKLSTGKGLGVADMLVKQLTLKNRLQSSALSPEHKTSPESQVLSPEHVVSVPGTPRSASTTQDSGLRTQDSALSTQHSGSAFKTPQEFVDKLWPHAVEAGKALGIPPRFLLGQAALESGWGKRAIRGQDGQDSLNLFGIKAGAKWDGEVASAATTEYVKGVPQTRREEFRAYGSYAESFRDYAALLRNNPRYQGVLGQDADAAGFARAMQQAGYATDPMYASKLARVVNGETMRQALAG</sequence>
<evidence type="ECO:0000259" key="12">
    <source>
        <dbReference type="SMART" id="SM00047"/>
    </source>
</evidence>
<keyword evidence="6" id="KW-0574">Periplasm</keyword>
<feature type="domain" description="Mannosyl-glycoprotein endo-beta-N-acetylglucosamidase-like" evidence="12">
    <location>
        <begin position="152"/>
        <end position="318"/>
    </location>
</feature>
<keyword evidence="9" id="KW-0961">Cell wall biogenesis/degradation</keyword>
<evidence type="ECO:0000256" key="3">
    <source>
        <dbReference type="ARBA" id="ARBA00006880"/>
    </source>
</evidence>
<dbReference type="NCBIfam" id="TIGR02541">
    <property type="entry name" value="flagell_FlgJ"/>
    <property type="match status" value="1"/>
</dbReference>
<dbReference type="GO" id="GO:0004040">
    <property type="term" value="F:amidase activity"/>
    <property type="evidence" value="ECO:0007669"/>
    <property type="project" value="InterPro"/>
</dbReference>
<comment type="similarity">
    <text evidence="4">In the C-terminal section; belongs to the glycosyl hydrolase 73 family.</text>
</comment>
<dbReference type="InterPro" id="IPR013377">
    <property type="entry name" value="FlgJ"/>
</dbReference>
<dbReference type="InterPro" id="IPR051056">
    <property type="entry name" value="Glycosyl_Hydrolase_73"/>
</dbReference>
<dbReference type="Proteomes" id="UP000015559">
    <property type="component" value="Chromosome"/>
</dbReference>
<dbReference type="InterPro" id="IPR023346">
    <property type="entry name" value="Lysozyme-like_dom_sf"/>
</dbReference>
<dbReference type="eggNOG" id="COG3951">
    <property type="taxonomic scope" value="Bacteria"/>
</dbReference>
<keyword evidence="8" id="KW-0326">Glycosidase</keyword>
<keyword evidence="14" id="KW-1185">Reference proteome</keyword>
<dbReference type="PRINTS" id="PR01002">
    <property type="entry name" value="FLGFLGJ"/>
</dbReference>
<name>S6B4I2_SULDS</name>
<evidence type="ECO:0000256" key="10">
    <source>
        <dbReference type="ARBA" id="ARBA00030835"/>
    </source>
</evidence>
<dbReference type="EMBL" id="AP013066">
    <property type="protein sequence ID" value="BAN35517.1"/>
    <property type="molecule type" value="Genomic_DNA"/>
</dbReference>
<evidence type="ECO:0000256" key="9">
    <source>
        <dbReference type="ARBA" id="ARBA00023316"/>
    </source>
</evidence>
<dbReference type="InterPro" id="IPR019301">
    <property type="entry name" value="Flagellar_prot_FlgJ_N"/>
</dbReference>
<dbReference type="STRING" id="1163617.SCD_n01696"/>
<dbReference type="KEGG" id="sdr:SCD_n01696"/>
<dbReference type="GO" id="GO:0071973">
    <property type="term" value="P:bacterial-type flagellum-dependent cell motility"/>
    <property type="evidence" value="ECO:0007669"/>
    <property type="project" value="TreeGrafter"/>
</dbReference>
<reference evidence="13 14" key="1">
    <citation type="journal article" date="2012" name="Appl. Environ. Microbiol.">
        <title>Draft genome sequence of a psychrotolerant sulfur-oxidizing bacterium, Sulfuricella denitrificans skB26, and proteomic insights into cold adaptation.</title>
        <authorList>
            <person name="Watanabe T."/>
            <person name="Kojima H."/>
            <person name="Fukui M."/>
        </authorList>
    </citation>
    <scope>NUCLEOTIDE SEQUENCE [LARGE SCALE GENOMIC DNA]</scope>
    <source>
        <strain evidence="14">skB26</strain>
    </source>
</reference>
<evidence type="ECO:0000313" key="14">
    <source>
        <dbReference type="Proteomes" id="UP000015559"/>
    </source>
</evidence>
<dbReference type="PANTHER" id="PTHR33308">
    <property type="entry name" value="PEPTIDOGLYCAN HYDROLASE FLGJ"/>
    <property type="match status" value="1"/>
</dbReference>
<organism evidence="13 14">
    <name type="scientific">Sulfuricella denitrificans (strain DSM 22764 / NBRC 105220 / skB26)</name>
    <dbReference type="NCBI Taxonomy" id="1163617"/>
    <lineage>
        <taxon>Bacteria</taxon>
        <taxon>Pseudomonadati</taxon>
        <taxon>Pseudomonadota</taxon>
        <taxon>Betaproteobacteria</taxon>
        <taxon>Nitrosomonadales</taxon>
        <taxon>Sulfuricellaceae</taxon>
        <taxon>Sulfuricella</taxon>
    </lineage>
</organism>
<evidence type="ECO:0000256" key="11">
    <source>
        <dbReference type="SAM" id="MobiDB-lite"/>
    </source>
</evidence>
<gene>
    <name evidence="13" type="ORF">SCD_n01696</name>
</gene>
<feature type="region of interest" description="Disordered" evidence="11">
    <location>
        <begin position="106"/>
        <end position="160"/>
    </location>
</feature>
<proteinExistence type="inferred from homology"/>
<evidence type="ECO:0000256" key="7">
    <source>
        <dbReference type="ARBA" id="ARBA00022801"/>
    </source>
</evidence>
<dbReference type="SMART" id="SM00047">
    <property type="entry name" value="LYZ2"/>
    <property type="match status" value="1"/>
</dbReference>
<dbReference type="HOGENOM" id="CLU_013771_3_0_4"/>
<dbReference type="GO" id="GO:0044780">
    <property type="term" value="P:bacterial-type flagellum assembly"/>
    <property type="evidence" value="ECO:0007669"/>
    <property type="project" value="InterPro"/>
</dbReference>
<dbReference type="InterPro" id="IPR002901">
    <property type="entry name" value="MGlyc_endo_b_GlcNAc-like_dom"/>
</dbReference>
<dbReference type="Pfam" id="PF10135">
    <property type="entry name" value="Rod-binding"/>
    <property type="match status" value="1"/>
</dbReference>
<dbReference type="RefSeq" id="WP_009205526.1">
    <property type="nucleotide sequence ID" value="NC_022357.1"/>
</dbReference>
<keyword evidence="13" id="KW-0969">Cilium</keyword>
<evidence type="ECO:0000256" key="5">
    <source>
        <dbReference type="ARBA" id="ARBA00013433"/>
    </source>
</evidence>
<dbReference type="Gene3D" id="2.10.70.40">
    <property type="entry name" value="peptidoglycan hydrolase"/>
    <property type="match status" value="1"/>
</dbReference>
<dbReference type="Pfam" id="PF01832">
    <property type="entry name" value="Glucosaminidase"/>
    <property type="match status" value="1"/>
</dbReference>
<dbReference type="Gene3D" id="1.10.530.10">
    <property type="match status" value="1"/>
</dbReference>
<keyword evidence="13" id="KW-0966">Cell projection</keyword>
<dbReference type="OrthoDB" id="289937at2"/>
<protein>
    <recommendedName>
        <fullName evidence="5">Peptidoglycan hydrolase FlgJ</fullName>
    </recommendedName>
    <alternativeName>
        <fullName evidence="10">Muramidase FlgJ</fullName>
    </alternativeName>
</protein>
<evidence type="ECO:0000256" key="6">
    <source>
        <dbReference type="ARBA" id="ARBA00022764"/>
    </source>
</evidence>
<keyword evidence="13" id="KW-0282">Flagellum</keyword>
<dbReference type="GO" id="GO:0071555">
    <property type="term" value="P:cell wall organization"/>
    <property type="evidence" value="ECO:0007669"/>
    <property type="project" value="UniProtKB-KW"/>
</dbReference>
<comment type="function">
    <text evidence="1">Flagellum-specific muramidase which hydrolyzes the peptidoglycan layer to assemble the rod structure in the periplasmic space.</text>
</comment>
<evidence type="ECO:0000256" key="2">
    <source>
        <dbReference type="ARBA" id="ARBA00004418"/>
    </source>
</evidence>
<evidence type="ECO:0000256" key="1">
    <source>
        <dbReference type="ARBA" id="ARBA00002954"/>
    </source>
</evidence>
<feature type="compositionally biased region" description="Polar residues" evidence="11">
    <location>
        <begin position="135"/>
        <end position="160"/>
    </location>
</feature>
<dbReference type="AlphaFoldDB" id="S6B4I2"/>
<evidence type="ECO:0000256" key="4">
    <source>
        <dbReference type="ARBA" id="ARBA00007974"/>
    </source>
</evidence>
<dbReference type="eggNOG" id="COG1705">
    <property type="taxonomic scope" value="Bacteria"/>
</dbReference>
<comment type="similarity">
    <text evidence="3">In the N-terminal section; belongs to the FlgJ family.</text>
</comment>
<comment type="subcellular location">
    <subcellularLocation>
        <location evidence="2">Periplasm</location>
    </subcellularLocation>
</comment>